<keyword evidence="3" id="KW-0255">Endonuclease</keyword>
<feature type="domain" description="Endonuclease/exonuclease/phosphatase" evidence="2">
    <location>
        <begin position="98"/>
        <end position="315"/>
    </location>
</feature>
<gene>
    <name evidence="3" type="ORF">H9628_02870</name>
</gene>
<feature type="transmembrane region" description="Helical" evidence="1">
    <location>
        <begin position="65"/>
        <end position="83"/>
    </location>
</feature>
<accession>A0ABR8WK55</accession>
<dbReference type="CDD" id="cd09084">
    <property type="entry name" value="EEP-2"/>
    <property type="match status" value="1"/>
</dbReference>
<sequence length="325" mass="37287">MKIIRSLLVLAHVFVLTLLAGATLNSVVSPQTFPWLNILSLTFPALMIVNAILIIIWIVLRKKRAILFIALTLLMINPIRRWVNFSPESLEKANLKVLTMNIKGGKYGREEVYNYLKDSGADVIFAQEYASEFNVPGYPHRTNTYYITALNSRTELIHHEKIPTTQNGEAFFADIKINGKMIRFINVYLNPFMFEKSKVKPADDLNKNKQKLRYIAATLIPTFKAHQSEVEIIKNTIKKSPYPVILAGDFNSVPNSYEYYQLSDGLQDAFVEVGRGTSTSFHDYKVPIRIDYIFCSPEIIPVSYRVDRRKKLSDHYPVIAEFKIE</sequence>
<keyword evidence="4" id="KW-1185">Reference proteome</keyword>
<dbReference type="InterPro" id="IPR036691">
    <property type="entry name" value="Endo/exonu/phosph_ase_sf"/>
</dbReference>
<name>A0ABR8WK55_9FLAO</name>
<evidence type="ECO:0000313" key="3">
    <source>
        <dbReference type="EMBL" id="MBD8017405.1"/>
    </source>
</evidence>
<feature type="transmembrane region" description="Helical" evidence="1">
    <location>
        <begin position="38"/>
        <end position="60"/>
    </location>
</feature>
<protein>
    <submittedName>
        <fullName evidence="3">Endonuclease/exonuclease/phosphatase family protein</fullName>
    </submittedName>
</protein>
<keyword evidence="1" id="KW-0472">Membrane</keyword>
<keyword evidence="1" id="KW-0812">Transmembrane</keyword>
<dbReference type="PANTHER" id="PTHR14859:SF1">
    <property type="entry name" value="PGAP2-INTERACTING PROTEIN"/>
    <property type="match status" value="1"/>
</dbReference>
<evidence type="ECO:0000313" key="4">
    <source>
        <dbReference type="Proteomes" id="UP000626242"/>
    </source>
</evidence>
<dbReference type="InterPro" id="IPR051916">
    <property type="entry name" value="GPI-anchor_lipid_remodeler"/>
</dbReference>
<evidence type="ECO:0000259" key="2">
    <source>
        <dbReference type="Pfam" id="PF03372"/>
    </source>
</evidence>
<keyword evidence="1" id="KW-1133">Transmembrane helix</keyword>
<keyword evidence="3" id="KW-0378">Hydrolase</keyword>
<dbReference type="Pfam" id="PF03372">
    <property type="entry name" value="Exo_endo_phos"/>
    <property type="match status" value="1"/>
</dbReference>
<dbReference type="RefSeq" id="WP_251832609.1">
    <property type="nucleotide sequence ID" value="NZ_JACSPS010000001.1"/>
</dbReference>
<comment type="caution">
    <text evidence="3">The sequence shown here is derived from an EMBL/GenBank/DDBJ whole genome shotgun (WGS) entry which is preliminary data.</text>
</comment>
<dbReference type="InterPro" id="IPR005135">
    <property type="entry name" value="Endo/exonuclease/phosphatase"/>
</dbReference>
<proteinExistence type="predicted"/>
<keyword evidence="3" id="KW-0540">Nuclease</keyword>
<dbReference type="EMBL" id="JACSPS010000001">
    <property type="protein sequence ID" value="MBD8017405.1"/>
    <property type="molecule type" value="Genomic_DNA"/>
</dbReference>
<evidence type="ECO:0000256" key="1">
    <source>
        <dbReference type="SAM" id="Phobius"/>
    </source>
</evidence>
<dbReference type="SUPFAM" id="SSF56219">
    <property type="entry name" value="DNase I-like"/>
    <property type="match status" value="1"/>
</dbReference>
<dbReference type="PANTHER" id="PTHR14859">
    <property type="entry name" value="CALCOFLUOR WHITE HYPERSENSITIVE PROTEIN PRECURSOR"/>
    <property type="match status" value="1"/>
</dbReference>
<dbReference type="Proteomes" id="UP000626242">
    <property type="component" value="Unassembled WGS sequence"/>
</dbReference>
<organism evidence="3 4">
    <name type="scientific">Kaistella pullorum</name>
    <dbReference type="NCBI Taxonomy" id="2763074"/>
    <lineage>
        <taxon>Bacteria</taxon>
        <taxon>Pseudomonadati</taxon>
        <taxon>Bacteroidota</taxon>
        <taxon>Flavobacteriia</taxon>
        <taxon>Flavobacteriales</taxon>
        <taxon>Weeksellaceae</taxon>
        <taxon>Chryseobacterium group</taxon>
        <taxon>Kaistella</taxon>
    </lineage>
</organism>
<dbReference type="Gene3D" id="3.60.10.10">
    <property type="entry name" value="Endonuclease/exonuclease/phosphatase"/>
    <property type="match status" value="1"/>
</dbReference>
<dbReference type="GO" id="GO:0004519">
    <property type="term" value="F:endonuclease activity"/>
    <property type="evidence" value="ECO:0007669"/>
    <property type="project" value="UniProtKB-KW"/>
</dbReference>
<reference evidence="3 4" key="1">
    <citation type="submission" date="2020-08" db="EMBL/GenBank/DDBJ databases">
        <title>A Genomic Blueprint of the Chicken Gut Microbiome.</title>
        <authorList>
            <person name="Gilroy R."/>
            <person name="Ravi A."/>
            <person name="Getino M."/>
            <person name="Pursley I."/>
            <person name="Horton D.L."/>
            <person name="Alikhan N.-F."/>
            <person name="Baker D."/>
            <person name="Gharbi K."/>
            <person name="Hall N."/>
            <person name="Watson M."/>
            <person name="Adriaenssens E.M."/>
            <person name="Foster-Nyarko E."/>
            <person name="Jarju S."/>
            <person name="Secka A."/>
            <person name="Antonio M."/>
            <person name="Oren A."/>
            <person name="Chaudhuri R."/>
            <person name="La Ragione R.M."/>
            <person name="Hildebrand F."/>
            <person name="Pallen M.J."/>
        </authorList>
    </citation>
    <scope>NUCLEOTIDE SEQUENCE [LARGE SCALE GENOMIC DNA]</scope>
    <source>
        <strain evidence="3 4">Sa1CVA4</strain>
    </source>
</reference>